<dbReference type="AlphaFoldDB" id="L8WR57"/>
<evidence type="ECO:0000256" key="1">
    <source>
        <dbReference type="ARBA" id="ARBA00000548"/>
    </source>
</evidence>
<sequence length="259" mass="29020">MMILRLTKSDSVDVSLSGGHSCTSAVIIQMFEWSWDSIAAECTDFIGPAGYGFVQVRSTLKPTNKCSNWAQVSPPSEHIEGPQWWTDYQPVSYTLTSKRGNRKQFRRAGVGVIVDTIFNHMSAMENGTGVAGSPHYNYPGIYQPQNFHNCGLNPGNDIADYTNRADVQNCELLNLAEYEATETEYVRSRLATYANDLLSLGVVGFRVDAAKRESYPRRRYSQHFGPAQIEALRHSRGLPISFSLFRTPGNNLTGYFRSR</sequence>
<gene>
    <name evidence="9" type="ORF">AG1IA_06737</name>
</gene>
<keyword evidence="10" id="KW-1185">Reference proteome</keyword>
<proteinExistence type="inferred from homology"/>
<comment type="caution">
    <text evidence="9">The sequence shown here is derived from an EMBL/GenBank/DDBJ whole genome shotgun (WGS) entry which is preliminary data.</text>
</comment>
<evidence type="ECO:0000256" key="5">
    <source>
        <dbReference type="ARBA" id="ARBA00022801"/>
    </source>
</evidence>
<dbReference type="OrthoDB" id="550577at2759"/>
<organism evidence="9 10">
    <name type="scientific">Thanatephorus cucumeris (strain AG1-IA)</name>
    <name type="common">Rice sheath blight fungus</name>
    <name type="synonym">Rhizoctonia solani</name>
    <dbReference type="NCBI Taxonomy" id="983506"/>
    <lineage>
        <taxon>Eukaryota</taxon>
        <taxon>Fungi</taxon>
        <taxon>Dikarya</taxon>
        <taxon>Basidiomycota</taxon>
        <taxon>Agaricomycotina</taxon>
        <taxon>Agaricomycetes</taxon>
        <taxon>Cantharellales</taxon>
        <taxon>Ceratobasidiaceae</taxon>
        <taxon>Rhizoctonia</taxon>
        <taxon>Rhizoctonia solani AG-1</taxon>
    </lineage>
</organism>
<dbReference type="SUPFAM" id="SSF51445">
    <property type="entry name" value="(Trans)glycosidases"/>
    <property type="match status" value="1"/>
</dbReference>
<dbReference type="InterPro" id="IPR017853">
    <property type="entry name" value="GH"/>
</dbReference>
<keyword evidence="7" id="KW-0326">Glycosidase</keyword>
<evidence type="ECO:0000313" key="9">
    <source>
        <dbReference type="EMBL" id="ELU39233.1"/>
    </source>
</evidence>
<name>L8WR57_THACA</name>
<evidence type="ECO:0000259" key="8">
    <source>
        <dbReference type="SMART" id="SM00642"/>
    </source>
</evidence>
<evidence type="ECO:0000256" key="4">
    <source>
        <dbReference type="ARBA" id="ARBA00012595"/>
    </source>
</evidence>
<dbReference type="STRING" id="983506.L8WR57"/>
<dbReference type="GO" id="GO:0005975">
    <property type="term" value="P:carbohydrate metabolic process"/>
    <property type="evidence" value="ECO:0007669"/>
    <property type="project" value="InterPro"/>
</dbReference>
<evidence type="ECO:0000313" key="10">
    <source>
        <dbReference type="Proteomes" id="UP000011668"/>
    </source>
</evidence>
<feature type="domain" description="Glycosyl hydrolase family 13 catalytic" evidence="8">
    <location>
        <begin position="25"/>
        <end position="257"/>
    </location>
</feature>
<dbReference type="GO" id="GO:0004556">
    <property type="term" value="F:alpha-amylase activity"/>
    <property type="evidence" value="ECO:0007669"/>
    <property type="project" value="UniProtKB-EC"/>
</dbReference>
<dbReference type="InterPro" id="IPR006046">
    <property type="entry name" value="Alpha_amylase"/>
</dbReference>
<evidence type="ECO:0000256" key="2">
    <source>
        <dbReference type="ARBA" id="ARBA00001913"/>
    </source>
</evidence>
<comment type="cofactor">
    <cofactor evidence="2">
        <name>Ca(2+)</name>
        <dbReference type="ChEBI" id="CHEBI:29108"/>
    </cofactor>
</comment>
<keyword evidence="5 9" id="KW-0378">Hydrolase</keyword>
<dbReference type="EC" id="3.2.1.1" evidence="4"/>
<evidence type="ECO:0000256" key="7">
    <source>
        <dbReference type="ARBA" id="ARBA00023295"/>
    </source>
</evidence>
<evidence type="ECO:0000256" key="3">
    <source>
        <dbReference type="ARBA" id="ARBA00008061"/>
    </source>
</evidence>
<comment type="catalytic activity">
    <reaction evidence="1">
        <text>Endohydrolysis of (1-&gt;4)-alpha-D-glucosidic linkages in polysaccharides containing three or more (1-&gt;4)-alpha-linked D-glucose units.</text>
        <dbReference type="EC" id="3.2.1.1"/>
    </reaction>
</comment>
<protein>
    <recommendedName>
        <fullName evidence="4">alpha-amylase</fullName>
        <ecNumber evidence="4">3.2.1.1</ecNumber>
    </recommendedName>
</protein>
<reference evidence="9 10" key="1">
    <citation type="journal article" date="2013" name="Nat. Commun.">
        <title>The evolution and pathogenic mechanisms of the rice sheath blight pathogen.</title>
        <authorList>
            <person name="Zheng A."/>
            <person name="Lin R."/>
            <person name="Xu L."/>
            <person name="Qin P."/>
            <person name="Tang C."/>
            <person name="Ai P."/>
            <person name="Zhang D."/>
            <person name="Liu Y."/>
            <person name="Sun Z."/>
            <person name="Feng H."/>
            <person name="Wang Y."/>
            <person name="Chen Y."/>
            <person name="Liang X."/>
            <person name="Fu R."/>
            <person name="Li Q."/>
            <person name="Zhang J."/>
            <person name="Yu X."/>
            <person name="Xie Z."/>
            <person name="Ding L."/>
            <person name="Guan P."/>
            <person name="Tang J."/>
            <person name="Liang Y."/>
            <person name="Wang S."/>
            <person name="Deng Q."/>
            <person name="Li S."/>
            <person name="Zhu J."/>
            <person name="Wang L."/>
            <person name="Liu H."/>
            <person name="Li P."/>
        </authorList>
    </citation>
    <scope>NUCLEOTIDE SEQUENCE [LARGE SCALE GENOMIC DNA]</scope>
    <source>
        <strain evidence="10">AG-1 IA</strain>
    </source>
</reference>
<keyword evidence="6" id="KW-0119">Carbohydrate metabolism</keyword>
<dbReference type="EMBL" id="AFRT01001864">
    <property type="protein sequence ID" value="ELU39233.1"/>
    <property type="molecule type" value="Genomic_DNA"/>
</dbReference>
<dbReference type="InterPro" id="IPR006047">
    <property type="entry name" value="GH13_cat_dom"/>
</dbReference>
<dbReference type="PRINTS" id="PR00110">
    <property type="entry name" value="ALPHAAMYLASE"/>
</dbReference>
<accession>L8WR57</accession>
<dbReference type="SMART" id="SM00642">
    <property type="entry name" value="Aamy"/>
    <property type="match status" value="1"/>
</dbReference>
<dbReference type="GO" id="GO:0043169">
    <property type="term" value="F:cation binding"/>
    <property type="evidence" value="ECO:0007669"/>
    <property type="project" value="InterPro"/>
</dbReference>
<dbReference type="Gene3D" id="3.20.20.80">
    <property type="entry name" value="Glycosidases"/>
    <property type="match status" value="1"/>
</dbReference>
<comment type="similarity">
    <text evidence="3">Belongs to the glycosyl hydrolase 13 family.</text>
</comment>
<dbReference type="PANTHER" id="PTHR43447">
    <property type="entry name" value="ALPHA-AMYLASE"/>
    <property type="match status" value="1"/>
</dbReference>
<dbReference type="HOGENOM" id="CLU_1074345_0_0_1"/>
<evidence type="ECO:0000256" key="6">
    <source>
        <dbReference type="ARBA" id="ARBA00023277"/>
    </source>
</evidence>
<dbReference type="Proteomes" id="UP000011668">
    <property type="component" value="Unassembled WGS sequence"/>
</dbReference>